<evidence type="ECO:0000313" key="4">
    <source>
        <dbReference type="Proteomes" id="UP000319722"/>
    </source>
</evidence>
<dbReference type="Proteomes" id="UP000319722">
    <property type="component" value="Unassembled WGS sequence"/>
</dbReference>
<dbReference type="PIRSF" id="PIRSF017082">
    <property type="entry name" value="YflP"/>
    <property type="match status" value="1"/>
</dbReference>
<dbReference type="RefSeq" id="WP_145747208.1">
    <property type="nucleotide sequence ID" value="NZ_VIVL01000015.1"/>
</dbReference>
<evidence type="ECO:0000313" key="3">
    <source>
        <dbReference type="EMBL" id="TWD75892.1"/>
    </source>
</evidence>
<keyword evidence="3" id="KW-0675">Receptor</keyword>
<name>A0A561BAY8_9BURK</name>
<gene>
    <name evidence="3" type="ORF">FB547_115105</name>
</gene>
<dbReference type="PANTHER" id="PTHR42928">
    <property type="entry name" value="TRICARBOXYLATE-BINDING PROTEIN"/>
    <property type="match status" value="1"/>
</dbReference>
<sequence length="322" mass="34454">MSFRNLALGAVLAAFLLPVSAQTDNFPQRPIRLVVPWSPGAHTDAVARLMADRLTTRLKQPVLVDNKPGATGIIGATLVARSQPDGYTLLFALPETNVLNPLIYKNIAYTAKDFDAVAFMGVVPFALVANPSSKASTVSDFVRLAKEKPGAVSVATWGIGSTAHVATALIEQSANVQLLHVPFPGSAPALTQLLSGQVDLMFMGTQTAADLAKAGKVKVLGVTSAKRMDAYPEFPTLAEQGLPIDVAVWYGFMAPANTPAAIKDHLAKEILAVLQDPAVLKELRDRTMVITPQSAAQFSRFLSDEEARWTSLIKAKNIRIDN</sequence>
<evidence type="ECO:0000256" key="1">
    <source>
        <dbReference type="ARBA" id="ARBA00006987"/>
    </source>
</evidence>
<dbReference type="OrthoDB" id="8683264at2"/>
<dbReference type="SUPFAM" id="SSF53850">
    <property type="entry name" value="Periplasmic binding protein-like II"/>
    <property type="match status" value="1"/>
</dbReference>
<protein>
    <submittedName>
        <fullName evidence="3">Tripartite-type tricarboxylate transporter receptor subunit TctC</fullName>
    </submittedName>
</protein>
<organism evidence="3 4">
    <name type="scientific">Variovorax beijingensis</name>
    <dbReference type="NCBI Taxonomy" id="2496117"/>
    <lineage>
        <taxon>Bacteria</taxon>
        <taxon>Pseudomonadati</taxon>
        <taxon>Pseudomonadota</taxon>
        <taxon>Betaproteobacteria</taxon>
        <taxon>Burkholderiales</taxon>
        <taxon>Comamonadaceae</taxon>
        <taxon>Variovorax</taxon>
    </lineage>
</organism>
<dbReference type="Gene3D" id="3.40.190.150">
    <property type="entry name" value="Bordetella uptake gene, domain 1"/>
    <property type="match status" value="1"/>
</dbReference>
<evidence type="ECO:0000256" key="2">
    <source>
        <dbReference type="SAM" id="SignalP"/>
    </source>
</evidence>
<dbReference type="Pfam" id="PF03401">
    <property type="entry name" value="TctC"/>
    <property type="match status" value="1"/>
</dbReference>
<dbReference type="PANTHER" id="PTHR42928:SF5">
    <property type="entry name" value="BLR1237 PROTEIN"/>
    <property type="match status" value="1"/>
</dbReference>
<comment type="caution">
    <text evidence="3">The sequence shown here is derived from an EMBL/GenBank/DDBJ whole genome shotgun (WGS) entry which is preliminary data.</text>
</comment>
<feature type="signal peptide" evidence="2">
    <location>
        <begin position="1"/>
        <end position="21"/>
    </location>
</feature>
<dbReference type="InterPro" id="IPR005064">
    <property type="entry name" value="BUG"/>
</dbReference>
<dbReference type="InterPro" id="IPR042100">
    <property type="entry name" value="Bug_dom1"/>
</dbReference>
<keyword evidence="2" id="KW-0732">Signal</keyword>
<dbReference type="CDD" id="cd07012">
    <property type="entry name" value="PBP2_Bug_TTT"/>
    <property type="match status" value="1"/>
</dbReference>
<dbReference type="Gene3D" id="3.40.190.10">
    <property type="entry name" value="Periplasmic binding protein-like II"/>
    <property type="match status" value="1"/>
</dbReference>
<comment type="similarity">
    <text evidence="1">Belongs to the UPF0065 (bug) family.</text>
</comment>
<proteinExistence type="inferred from homology"/>
<dbReference type="EMBL" id="VIVL01000015">
    <property type="protein sequence ID" value="TWD75892.1"/>
    <property type="molecule type" value="Genomic_DNA"/>
</dbReference>
<dbReference type="AlphaFoldDB" id="A0A561BAY8"/>
<feature type="chain" id="PRO_5022221710" evidence="2">
    <location>
        <begin position="22"/>
        <end position="322"/>
    </location>
</feature>
<accession>A0A561BAY8</accession>
<reference evidence="3 4" key="1">
    <citation type="submission" date="2019-06" db="EMBL/GenBank/DDBJ databases">
        <title>Sorghum-associated microbial communities from plants grown in Nebraska, USA.</title>
        <authorList>
            <person name="Schachtman D."/>
        </authorList>
    </citation>
    <scope>NUCLEOTIDE SEQUENCE [LARGE SCALE GENOMIC DNA]</scope>
    <source>
        <strain evidence="3 4">T529</strain>
    </source>
</reference>